<feature type="compositionally biased region" description="Low complexity" evidence="1">
    <location>
        <begin position="37"/>
        <end position="46"/>
    </location>
</feature>
<keyword evidence="3" id="KW-1185">Reference proteome</keyword>
<feature type="compositionally biased region" description="Pro residues" evidence="1">
    <location>
        <begin position="211"/>
        <end position="222"/>
    </location>
</feature>
<evidence type="ECO:0000256" key="1">
    <source>
        <dbReference type="SAM" id="MobiDB-lite"/>
    </source>
</evidence>
<organism evidence="2 3">
    <name type="scientific">Ranatra chinensis</name>
    <dbReference type="NCBI Taxonomy" id="642074"/>
    <lineage>
        <taxon>Eukaryota</taxon>
        <taxon>Metazoa</taxon>
        <taxon>Ecdysozoa</taxon>
        <taxon>Arthropoda</taxon>
        <taxon>Hexapoda</taxon>
        <taxon>Insecta</taxon>
        <taxon>Pterygota</taxon>
        <taxon>Neoptera</taxon>
        <taxon>Paraneoptera</taxon>
        <taxon>Hemiptera</taxon>
        <taxon>Heteroptera</taxon>
        <taxon>Panheteroptera</taxon>
        <taxon>Nepomorpha</taxon>
        <taxon>Nepidae</taxon>
        <taxon>Ranatrinae</taxon>
        <taxon>Ranatra</taxon>
    </lineage>
</organism>
<gene>
    <name evidence="2" type="ORF">AAG570_009310</name>
</gene>
<accession>A0ABD0YQU4</accession>
<evidence type="ECO:0000313" key="3">
    <source>
        <dbReference type="Proteomes" id="UP001558652"/>
    </source>
</evidence>
<comment type="caution">
    <text evidence="2">The sequence shown here is derived from an EMBL/GenBank/DDBJ whole genome shotgun (WGS) entry which is preliminary data.</text>
</comment>
<dbReference type="Proteomes" id="UP001558652">
    <property type="component" value="Unassembled WGS sequence"/>
</dbReference>
<proteinExistence type="predicted"/>
<name>A0ABD0YQU4_9HEMI</name>
<sequence>MASKRRNKKYVQFVILMQQWGKSDGGGGDGSGGGDDGAVVSGPSGSDNTQQLVQALVDNGIIQLNHKATIRVIETTGHQTNQTADIADLKTLSLGTFAVRQSTDTRSGLVLETVGDSGDDPKMVIQQNTSRPTAILVQRNLVLAAAAAVANGGAGCGTASGSAAKVTAAVGSSGAPGVLQIVRHQPHHMQSHPNAVVANAGSSSSLGEAKAPPPASDKPPPQTSSGKSRLLYLSHLQAPWSITAYERRDISRNRAAYGFSWKIRH</sequence>
<evidence type="ECO:0000313" key="2">
    <source>
        <dbReference type="EMBL" id="KAL1137614.1"/>
    </source>
</evidence>
<feature type="compositionally biased region" description="Gly residues" evidence="1">
    <location>
        <begin position="23"/>
        <end position="36"/>
    </location>
</feature>
<dbReference type="AlphaFoldDB" id="A0ABD0YQU4"/>
<reference evidence="2 3" key="1">
    <citation type="submission" date="2024-07" db="EMBL/GenBank/DDBJ databases">
        <title>Chromosome-level genome assembly of the water stick insect Ranatra chinensis (Heteroptera: Nepidae).</title>
        <authorList>
            <person name="Liu X."/>
        </authorList>
    </citation>
    <scope>NUCLEOTIDE SEQUENCE [LARGE SCALE GENOMIC DNA]</scope>
    <source>
        <strain evidence="2">Cailab_2021Rc</strain>
        <tissue evidence="2">Muscle</tissue>
    </source>
</reference>
<dbReference type="EMBL" id="JBFDAA010000004">
    <property type="protein sequence ID" value="KAL1137614.1"/>
    <property type="molecule type" value="Genomic_DNA"/>
</dbReference>
<feature type="region of interest" description="Disordered" evidence="1">
    <location>
        <begin position="23"/>
        <end position="46"/>
    </location>
</feature>
<protein>
    <submittedName>
        <fullName evidence="2">Uncharacterized protein</fullName>
    </submittedName>
</protein>
<feature type="region of interest" description="Disordered" evidence="1">
    <location>
        <begin position="197"/>
        <end position="227"/>
    </location>
</feature>